<dbReference type="Proteomes" id="UP000291116">
    <property type="component" value="Unassembled WGS sequence"/>
</dbReference>
<feature type="compositionally biased region" description="Polar residues" evidence="1">
    <location>
        <begin position="291"/>
        <end position="300"/>
    </location>
</feature>
<gene>
    <name evidence="2" type="ORF">PSNMU_V1.4_AUG-EV-PASAV3_0023920</name>
</gene>
<feature type="region of interest" description="Disordered" evidence="1">
    <location>
        <begin position="16"/>
        <end position="46"/>
    </location>
</feature>
<proteinExistence type="predicted"/>
<sequence>MVMPTDIDVIFYLPENDPFAANPEQHNNDNDDRDNNDSQEKKPLSTGNRIFQECLEQHLDAYNHTSGLSQDELVEWQKEIRKQVLETFHQRIHDATANGPLQFPGQAPLPTGTQQPQTLEATLPKAQFYVHIKQGDTSCFAKVCFKNRIDEKIKESFERLSRKQKRDPLLQRSTERLAAAASAEEAPASVGGSSDKGNNHGASQGATNGSDSENAEEASVIKNTTNGNSCENNGVNGSDSEASSTQSATARTRGLSHLPVPDIETEHPSVVRIQGDKGDETKHTKAKDIRNTGSSGSHTGESALEPMPEITKSPYEGNQSAEIDEEQLDELKKLMEPWGPDRCRNPILDKYYGEPLASTIFRTRLEIPKTGLLYHASWIRGKIGDSNLGWIPKPQMLLCLMEEKFGSATDSTASSLGGNNTVQAVAKKLECSQLVIRAMKEWNLKFEFPELYSNNAEKEFVFRTDTLETKTRCYKCEIFVARVYAAVVVLNQEAFQAVKPSLMTKVRACLAIMNEHVQANTTELVRIVAKKQKFRDGIAAAGAAAAAAAAATTHASHRRRKRRLAESTKTAGPAAGAPRKRAAVEESALDDRPRERTPKRRRTYTIEGTCEEREEILTASYAIIQKEVEKLLMMMELFRQQLRDRPEVLSREIQEGLERENC</sequence>
<evidence type="ECO:0000313" key="3">
    <source>
        <dbReference type="Proteomes" id="UP000291116"/>
    </source>
</evidence>
<feature type="region of interest" description="Disordered" evidence="1">
    <location>
        <begin position="551"/>
        <end position="604"/>
    </location>
</feature>
<evidence type="ECO:0000256" key="1">
    <source>
        <dbReference type="SAM" id="MobiDB-lite"/>
    </source>
</evidence>
<reference evidence="2 3" key="1">
    <citation type="submission" date="2019-01" db="EMBL/GenBank/DDBJ databases">
        <authorList>
            <person name="Ferrante I. M."/>
        </authorList>
    </citation>
    <scope>NUCLEOTIDE SEQUENCE [LARGE SCALE GENOMIC DNA]</scope>
    <source>
        <strain evidence="2 3">B856</strain>
    </source>
</reference>
<feature type="compositionally biased region" description="Polar residues" evidence="1">
    <location>
        <begin position="221"/>
        <end position="250"/>
    </location>
</feature>
<feature type="compositionally biased region" description="Polar residues" evidence="1">
    <location>
        <begin position="191"/>
        <end position="212"/>
    </location>
</feature>
<evidence type="ECO:0000313" key="2">
    <source>
        <dbReference type="EMBL" id="VEU35648.1"/>
    </source>
</evidence>
<feature type="compositionally biased region" description="Low complexity" evidence="1">
    <location>
        <begin position="568"/>
        <end position="577"/>
    </location>
</feature>
<accession>A0A448Z0T3</accession>
<dbReference type="EMBL" id="CAACVS010000064">
    <property type="protein sequence ID" value="VEU35648.1"/>
    <property type="molecule type" value="Genomic_DNA"/>
</dbReference>
<organism evidence="2 3">
    <name type="scientific">Pseudo-nitzschia multistriata</name>
    <dbReference type="NCBI Taxonomy" id="183589"/>
    <lineage>
        <taxon>Eukaryota</taxon>
        <taxon>Sar</taxon>
        <taxon>Stramenopiles</taxon>
        <taxon>Ochrophyta</taxon>
        <taxon>Bacillariophyta</taxon>
        <taxon>Bacillariophyceae</taxon>
        <taxon>Bacillariophycidae</taxon>
        <taxon>Bacillariales</taxon>
        <taxon>Bacillariaceae</taxon>
        <taxon>Pseudo-nitzschia</taxon>
    </lineage>
</organism>
<feature type="compositionally biased region" description="Basic and acidic residues" evidence="1">
    <location>
        <begin position="26"/>
        <end position="43"/>
    </location>
</feature>
<feature type="compositionally biased region" description="Basic and acidic residues" evidence="1">
    <location>
        <begin position="160"/>
        <end position="175"/>
    </location>
</feature>
<keyword evidence="3" id="KW-1185">Reference proteome</keyword>
<dbReference type="AlphaFoldDB" id="A0A448Z0T3"/>
<feature type="compositionally biased region" description="Basic and acidic residues" evidence="1">
    <location>
        <begin position="264"/>
        <end position="290"/>
    </location>
</feature>
<name>A0A448Z0T3_9STRA</name>
<protein>
    <submittedName>
        <fullName evidence="2">Uncharacterized protein</fullName>
    </submittedName>
</protein>
<feature type="region of interest" description="Disordered" evidence="1">
    <location>
        <begin position="160"/>
        <end position="308"/>
    </location>
</feature>
<feature type="compositionally biased region" description="Low complexity" evidence="1">
    <location>
        <begin position="178"/>
        <end position="189"/>
    </location>
</feature>